<dbReference type="Proteomes" id="UP000054270">
    <property type="component" value="Unassembled WGS sequence"/>
</dbReference>
<evidence type="ECO:0000313" key="2">
    <source>
        <dbReference type="Proteomes" id="UP000054270"/>
    </source>
</evidence>
<feature type="non-terminal residue" evidence="1">
    <location>
        <position position="92"/>
    </location>
</feature>
<dbReference type="EMBL" id="KN817561">
    <property type="protein sequence ID" value="KJA21092.1"/>
    <property type="molecule type" value="Genomic_DNA"/>
</dbReference>
<dbReference type="AlphaFoldDB" id="A0A0D2L2W5"/>
<reference evidence="2" key="1">
    <citation type="submission" date="2014-04" db="EMBL/GenBank/DDBJ databases">
        <title>Evolutionary Origins and Diversification of the Mycorrhizal Mutualists.</title>
        <authorList>
            <consortium name="DOE Joint Genome Institute"/>
            <consortium name="Mycorrhizal Genomics Consortium"/>
            <person name="Kohler A."/>
            <person name="Kuo A."/>
            <person name="Nagy L.G."/>
            <person name="Floudas D."/>
            <person name="Copeland A."/>
            <person name="Barry K.W."/>
            <person name="Cichocki N."/>
            <person name="Veneault-Fourrey C."/>
            <person name="LaButti K."/>
            <person name="Lindquist E.A."/>
            <person name="Lipzen A."/>
            <person name="Lundell T."/>
            <person name="Morin E."/>
            <person name="Murat C."/>
            <person name="Riley R."/>
            <person name="Ohm R."/>
            <person name="Sun H."/>
            <person name="Tunlid A."/>
            <person name="Henrissat B."/>
            <person name="Grigoriev I.V."/>
            <person name="Hibbett D.S."/>
            <person name="Martin F."/>
        </authorList>
    </citation>
    <scope>NUCLEOTIDE SEQUENCE [LARGE SCALE GENOMIC DNA]</scope>
    <source>
        <strain evidence="2">FD-334 SS-4</strain>
    </source>
</reference>
<proteinExistence type="predicted"/>
<sequence>VQPDLSLQLPPRCHRCSHGCVRRRVRHALRCGWIHQDASRCLPFPPSWRSPREVTLRLDTSHISIIYGSRLLTLTSFSSFSDILCLVESLEQ</sequence>
<protein>
    <submittedName>
        <fullName evidence="1">Uncharacterized protein</fullName>
    </submittedName>
</protein>
<name>A0A0D2L2W5_HYPSF</name>
<feature type="non-terminal residue" evidence="1">
    <location>
        <position position="1"/>
    </location>
</feature>
<gene>
    <name evidence="1" type="ORF">HYPSUDRAFT_88312</name>
</gene>
<keyword evidence="2" id="KW-1185">Reference proteome</keyword>
<organism evidence="1 2">
    <name type="scientific">Hypholoma sublateritium (strain FD-334 SS-4)</name>
    <dbReference type="NCBI Taxonomy" id="945553"/>
    <lineage>
        <taxon>Eukaryota</taxon>
        <taxon>Fungi</taxon>
        <taxon>Dikarya</taxon>
        <taxon>Basidiomycota</taxon>
        <taxon>Agaricomycotina</taxon>
        <taxon>Agaricomycetes</taxon>
        <taxon>Agaricomycetidae</taxon>
        <taxon>Agaricales</taxon>
        <taxon>Agaricineae</taxon>
        <taxon>Strophariaceae</taxon>
        <taxon>Hypholoma</taxon>
    </lineage>
</organism>
<evidence type="ECO:0000313" key="1">
    <source>
        <dbReference type="EMBL" id="KJA21092.1"/>
    </source>
</evidence>
<accession>A0A0D2L2W5</accession>